<accession>A0A2V4NII2</accession>
<evidence type="ECO:0000313" key="3">
    <source>
        <dbReference type="Proteomes" id="UP000248039"/>
    </source>
</evidence>
<evidence type="ECO:0000256" key="1">
    <source>
        <dbReference type="SAM" id="Phobius"/>
    </source>
</evidence>
<organism evidence="2 3">
    <name type="scientific">Streptomyces tateyamensis</name>
    <dbReference type="NCBI Taxonomy" id="565073"/>
    <lineage>
        <taxon>Bacteria</taxon>
        <taxon>Bacillati</taxon>
        <taxon>Actinomycetota</taxon>
        <taxon>Actinomycetes</taxon>
        <taxon>Kitasatosporales</taxon>
        <taxon>Streptomycetaceae</taxon>
        <taxon>Streptomyces</taxon>
    </lineage>
</organism>
<proteinExistence type="predicted"/>
<keyword evidence="1" id="KW-0472">Membrane</keyword>
<dbReference type="Proteomes" id="UP000248039">
    <property type="component" value="Unassembled WGS sequence"/>
</dbReference>
<comment type="caution">
    <text evidence="2">The sequence shown here is derived from an EMBL/GenBank/DDBJ whole genome shotgun (WGS) entry which is preliminary data.</text>
</comment>
<feature type="transmembrane region" description="Helical" evidence="1">
    <location>
        <begin position="111"/>
        <end position="128"/>
    </location>
</feature>
<keyword evidence="1" id="KW-1133">Transmembrane helix</keyword>
<sequence length="150" mass="15683">MSSTDTRETGTVDAITRAAHRATDRAARAAQHARHAAEPVLAAAADQARHAVDLATHAVGNASHAVARAGDTVGGSVGEAAHAARRTHLPHLPHSLHAGGSRPDGHTAKRITALALAGLAGAAVLVWWRRGRGADHLSWLSPDRPRARWF</sequence>
<protein>
    <submittedName>
        <fullName evidence="2">Uncharacterized protein</fullName>
    </submittedName>
</protein>
<keyword evidence="3" id="KW-1185">Reference proteome</keyword>
<dbReference type="RefSeq" id="WP_110672793.1">
    <property type="nucleotide sequence ID" value="NZ_PYBW01000132.1"/>
</dbReference>
<keyword evidence="1" id="KW-0812">Transmembrane</keyword>
<reference evidence="2 3" key="1">
    <citation type="submission" date="2018-03" db="EMBL/GenBank/DDBJ databases">
        <title>Bioinformatic expansion and discovery of thiopeptide antibiotics.</title>
        <authorList>
            <person name="Schwalen C.J."/>
            <person name="Hudson G.A."/>
            <person name="Mitchell D.A."/>
        </authorList>
    </citation>
    <scope>NUCLEOTIDE SEQUENCE [LARGE SCALE GENOMIC DNA]</scope>
    <source>
        <strain evidence="2 3">ATCC 21389</strain>
    </source>
</reference>
<evidence type="ECO:0000313" key="2">
    <source>
        <dbReference type="EMBL" id="PYC69033.1"/>
    </source>
</evidence>
<name>A0A2V4NII2_9ACTN</name>
<gene>
    <name evidence="2" type="ORF">C7C46_28365</name>
</gene>
<dbReference type="AlphaFoldDB" id="A0A2V4NII2"/>
<dbReference type="EMBL" id="PYBW01000132">
    <property type="protein sequence ID" value="PYC69033.1"/>
    <property type="molecule type" value="Genomic_DNA"/>
</dbReference>